<dbReference type="InterPro" id="IPR002187">
    <property type="entry name" value="N-reg_PII"/>
</dbReference>
<dbReference type="InterPro" id="IPR011322">
    <property type="entry name" value="N-reg_PII-like_a/b"/>
</dbReference>
<dbReference type="Proteomes" id="UP000259273">
    <property type="component" value="Unassembled WGS sequence"/>
</dbReference>
<evidence type="ECO:0000313" key="1">
    <source>
        <dbReference type="EMBL" id="HAN26625.1"/>
    </source>
</evidence>
<name>A0A3C1KJ40_9GAMM</name>
<sequence>MTYKAAKVVIITEKVILEQVAEVIEAHGATGYTVFAAGGKGSRGVRPTGRAAVVDGFSNVQIEVITATHITAEE</sequence>
<gene>
    <name evidence="1" type="ORF">DCP75_02665</name>
</gene>
<reference evidence="1 2" key="1">
    <citation type="journal article" date="2018" name="Nat. Biotechnol.">
        <title>A standardized bacterial taxonomy based on genome phylogeny substantially revises the tree of life.</title>
        <authorList>
            <person name="Parks D.H."/>
            <person name="Chuvochina M."/>
            <person name="Waite D.W."/>
            <person name="Rinke C."/>
            <person name="Skarshewski A."/>
            <person name="Chaumeil P.A."/>
            <person name="Hugenholtz P."/>
        </authorList>
    </citation>
    <scope>NUCLEOTIDE SEQUENCE [LARGE SCALE GENOMIC DNA]</scope>
    <source>
        <strain evidence="1">UBA9158</strain>
    </source>
</reference>
<dbReference type="SUPFAM" id="SSF54913">
    <property type="entry name" value="GlnB-like"/>
    <property type="match status" value="1"/>
</dbReference>
<dbReference type="InterPro" id="IPR015867">
    <property type="entry name" value="N-reg_PII/ATP_PRibTrfase_C"/>
</dbReference>
<organism evidence="1 2">
    <name type="scientific">Haliea salexigens</name>
    <dbReference type="NCBI Taxonomy" id="287487"/>
    <lineage>
        <taxon>Bacteria</taxon>
        <taxon>Pseudomonadati</taxon>
        <taxon>Pseudomonadota</taxon>
        <taxon>Gammaproteobacteria</taxon>
        <taxon>Cellvibrionales</taxon>
        <taxon>Halieaceae</taxon>
        <taxon>Haliea</taxon>
    </lineage>
</organism>
<dbReference type="AlphaFoldDB" id="A0A3C1KJ40"/>
<dbReference type="EMBL" id="DMND01000048">
    <property type="protein sequence ID" value="HAN26625.1"/>
    <property type="molecule type" value="Genomic_DNA"/>
</dbReference>
<dbReference type="GO" id="GO:0030234">
    <property type="term" value="F:enzyme regulator activity"/>
    <property type="evidence" value="ECO:0007669"/>
    <property type="project" value="InterPro"/>
</dbReference>
<dbReference type="Gene3D" id="3.30.70.120">
    <property type="match status" value="1"/>
</dbReference>
<feature type="non-terminal residue" evidence="1">
    <location>
        <position position="74"/>
    </location>
</feature>
<accession>A0A3C1KJ40</accession>
<dbReference type="Pfam" id="PF00543">
    <property type="entry name" value="P-II"/>
    <property type="match status" value="1"/>
</dbReference>
<proteinExistence type="predicted"/>
<dbReference type="GO" id="GO:0006808">
    <property type="term" value="P:regulation of nitrogen utilization"/>
    <property type="evidence" value="ECO:0007669"/>
    <property type="project" value="InterPro"/>
</dbReference>
<evidence type="ECO:0000313" key="2">
    <source>
        <dbReference type="Proteomes" id="UP000259273"/>
    </source>
</evidence>
<comment type="caution">
    <text evidence="1">The sequence shown here is derived from an EMBL/GenBank/DDBJ whole genome shotgun (WGS) entry which is preliminary data.</text>
</comment>
<protein>
    <submittedName>
        <fullName evidence="1">Uncharacterized protein</fullName>
    </submittedName>
</protein>
<dbReference type="STRING" id="1121937.GCA_000423125_00005"/>